<dbReference type="InterPro" id="IPR004323">
    <property type="entry name" value="Ion_tolerance_CutA"/>
</dbReference>
<sequence length="54" mass="5874">MTPLSLSGSVVLGIVERKLAACVNVVPAIKSIYEWQGKIEEDNEVLLVSADQFL</sequence>
<evidence type="ECO:0000256" key="2">
    <source>
        <dbReference type="ARBA" id="ARBA00011233"/>
    </source>
</evidence>
<dbReference type="PANTHER" id="PTHR23419:SF1">
    <property type="entry name" value="PROTEIN CUTA"/>
    <property type="match status" value="1"/>
</dbReference>
<dbReference type="Pfam" id="PF03091">
    <property type="entry name" value="CutA1"/>
    <property type="match status" value="1"/>
</dbReference>
<accession>A0A3Q1FA59</accession>
<dbReference type="InterPro" id="IPR011322">
    <property type="entry name" value="N-reg_PII-like_a/b"/>
</dbReference>
<name>A0A3Q1FA59_9TELE</name>
<keyword evidence="5" id="KW-1185">Reference proteome</keyword>
<evidence type="ECO:0008006" key="6">
    <source>
        <dbReference type="Google" id="ProtNLM"/>
    </source>
</evidence>
<dbReference type="GO" id="GO:0005507">
    <property type="term" value="F:copper ion binding"/>
    <property type="evidence" value="ECO:0007669"/>
    <property type="project" value="TreeGrafter"/>
</dbReference>
<reference evidence="4" key="1">
    <citation type="submission" date="2025-08" db="UniProtKB">
        <authorList>
            <consortium name="Ensembl"/>
        </authorList>
    </citation>
    <scope>IDENTIFICATION</scope>
</reference>
<evidence type="ECO:0000256" key="3">
    <source>
        <dbReference type="ARBA" id="ARBA00022729"/>
    </source>
</evidence>
<proteinExistence type="inferred from homology"/>
<dbReference type="InterPro" id="IPR015867">
    <property type="entry name" value="N-reg_PII/ATP_PRibTrfase_C"/>
</dbReference>
<evidence type="ECO:0000313" key="5">
    <source>
        <dbReference type="Proteomes" id="UP000257200"/>
    </source>
</evidence>
<dbReference type="Gene3D" id="3.30.70.120">
    <property type="match status" value="1"/>
</dbReference>
<comment type="subunit">
    <text evidence="2">Homotrimer.</text>
</comment>
<dbReference type="Proteomes" id="UP000257200">
    <property type="component" value="Unplaced"/>
</dbReference>
<dbReference type="STRING" id="80966.ENSAPOP00000013219"/>
<evidence type="ECO:0000313" key="4">
    <source>
        <dbReference type="Ensembl" id="ENSAPOP00000013219.1"/>
    </source>
</evidence>
<dbReference type="SUPFAM" id="SSF54913">
    <property type="entry name" value="GlnB-like"/>
    <property type="match status" value="1"/>
</dbReference>
<protein>
    <recommendedName>
        <fullName evidence="6">CutA divalent cation tolerance homolog</fullName>
    </recommendedName>
</protein>
<dbReference type="PANTHER" id="PTHR23419">
    <property type="entry name" value="DIVALENT CATION TOLERANCE CUTA-RELATED"/>
    <property type="match status" value="1"/>
</dbReference>
<organism evidence="4 5">
    <name type="scientific">Acanthochromis polyacanthus</name>
    <name type="common">spiny chromis</name>
    <dbReference type="NCBI Taxonomy" id="80966"/>
    <lineage>
        <taxon>Eukaryota</taxon>
        <taxon>Metazoa</taxon>
        <taxon>Chordata</taxon>
        <taxon>Craniata</taxon>
        <taxon>Vertebrata</taxon>
        <taxon>Euteleostomi</taxon>
        <taxon>Actinopterygii</taxon>
        <taxon>Neopterygii</taxon>
        <taxon>Teleostei</taxon>
        <taxon>Neoteleostei</taxon>
        <taxon>Acanthomorphata</taxon>
        <taxon>Ovalentaria</taxon>
        <taxon>Pomacentridae</taxon>
        <taxon>Acanthochromis</taxon>
    </lineage>
</organism>
<reference evidence="4" key="2">
    <citation type="submission" date="2025-09" db="UniProtKB">
        <authorList>
            <consortium name="Ensembl"/>
        </authorList>
    </citation>
    <scope>IDENTIFICATION</scope>
</reference>
<dbReference type="AlphaFoldDB" id="A0A3Q1FA59"/>
<evidence type="ECO:0000256" key="1">
    <source>
        <dbReference type="ARBA" id="ARBA00010169"/>
    </source>
</evidence>
<dbReference type="Ensembl" id="ENSAPOT00000021323.1">
    <property type="protein sequence ID" value="ENSAPOP00000013219.1"/>
    <property type="gene ID" value="ENSAPOG00000016000.1"/>
</dbReference>
<dbReference type="InParanoid" id="A0A3Q1FA59"/>
<keyword evidence="3" id="KW-0732">Signal</keyword>
<dbReference type="GO" id="GO:0010038">
    <property type="term" value="P:response to metal ion"/>
    <property type="evidence" value="ECO:0007669"/>
    <property type="project" value="InterPro"/>
</dbReference>
<comment type="similarity">
    <text evidence="1">Belongs to the CutA family.</text>
</comment>